<dbReference type="PANTHER" id="PTHR44329">
    <property type="entry name" value="SERINE/THREONINE-PROTEIN KINASE TNNI3K-RELATED"/>
    <property type="match status" value="1"/>
</dbReference>
<comment type="caution">
    <text evidence="3">The sequence shown here is derived from an EMBL/GenBank/DDBJ whole genome shotgun (WGS) entry which is preliminary data.</text>
</comment>
<feature type="domain" description="Protein kinase" evidence="2">
    <location>
        <begin position="142"/>
        <end position="411"/>
    </location>
</feature>
<proteinExistence type="predicted"/>
<dbReference type="InterPro" id="IPR051681">
    <property type="entry name" value="Ser/Thr_Kinases-Pseudokinases"/>
</dbReference>
<dbReference type="InterPro" id="IPR001245">
    <property type="entry name" value="Ser-Thr/Tyr_kinase_cat_dom"/>
</dbReference>
<dbReference type="EMBL" id="JAACJK010000164">
    <property type="protein sequence ID" value="KAF5324594.1"/>
    <property type="molecule type" value="Genomic_DNA"/>
</dbReference>
<feature type="region of interest" description="Disordered" evidence="1">
    <location>
        <begin position="431"/>
        <end position="479"/>
    </location>
</feature>
<dbReference type="Pfam" id="PF07714">
    <property type="entry name" value="PK_Tyr_Ser-Thr"/>
    <property type="match status" value="1"/>
</dbReference>
<feature type="region of interest" description="Disordered" evidence="1">
    <location>
        <begin position="601"/>
        <end position="630"/>
    </location>
</feature>
<evidence type="ECO:0000313" key="3">
    <source>
        <dbReference type="EMBL" id="KAF5324594.1"/>
    </source>
</evidence>
<sequence length="690" mass="78886">MERRTHKPTATSGSFYSGSAPVQFSESGIQSLELALETICRSSAGLSAHWLERHGSLKHSDLMLLFVEISRDKVASKVLSRLRGEQGQAVLNTLQMVLDHESASSPPSGVPRNFKRVLHLLLQLAKHSRRYPASLILSGVQREGGDALTGGHYAEIWRGRFCGKPVCVKVLREYIRSDIDRLLRTFCREAILWSHLVHENVLPFYGIYRTEGGAGRMCLISPWMENGNLKEYLECSPNSDRISLARDVSRGMLYLHEQGIVHGDLKGVNILISNSGRPLVADFGLSSIAEDSYIQASSTAVPSGTVRWQAPELFDPDAEDTRPTQLSDIYSLGCVFYEIFTGKMPFYEVPQHSVIACILAGKQPLKPARDSRAFQKWGLSKRIWKLCIQQSWARTPEERPKISQFLAPDMLGDTPPRFTPATAAVVRVRKEQSGGHEEELRFEDNQRQDGKERENREREREREKKRTRELEKERARELERERMRDLKERERELERERMRDLKERERELERERMRDLKERERKLEKRKGWGREQEEGRGREKQRERAVRGFERDSERNADERNSESDSESGSIWDRIIEREENGGPRLISYKHWVFAPREVDGQDAPPRLPELATPYPSPPPGLPVTPPGNVAVSSFPQGGFEFFGPGVVPSWTPMVPPMVPHPGHPPPFLMIPPPPWDPSTYPESGRFPK</sequence>
<dbReference type="PROSITE" id="PS50011">
    <property type="entry name" value="PROTEIN_KINASE_DOM"/>
    <property type="match status" value="1"/>
</dbReference>
<evidence type="ECO:0000313" key="4">
    <source>
        <dbReference type="Proteomes" id="UP000541558"/>
    </source>
</evidence>
<evidence type="ECO:0000256" key="1">
    <source>
        <dbReference type="SAM" id="MobiDB-lite"/>
    </source>
</evidence>
<dbReference type="GO" id="GO:0004674">
    <property type="term" value="F:protein serine/threonine kinase activity"/>
    <property type="evidence" value="ECO:0007669"/>
    <property type="project" value="TreeGrafter"/>
</dbReference>
<dbReference type="InterPro" id="IPR008271">
    <property type="entry name" value="Ser/Thr_kinase_AS"/>
</dbReference>
<gene>
    <name evidence="3" type="ORF">D9611_004083</name>
</gene>
<dbReference type="SMART" id="SM00220">
    <property type="entry name" value="S_TKc"/>
    <property type="match status" value="1"/>
</dbReference>
<dbReference type="GO" id="GO:0005524">
    <property type="term" value="F:ATP binding"/>
    <property type="evidence" value="ECO:0007669"/>
    <property type="project" value="InterPro"/>
</dbReference>
<dbReference type="InterPro" id="IPR000719">
    <property type="entry name" value="Prot_kinase_dom"/>
</dbReference>
<keyword evidence="4" id="KW-1185">Reference proteome</keyword>
<feature type="compositionally biased region" description="Pro residues" evidence="1">
    <location>
        <begin position="616"/>
        <end position="627"/>
    </location>
</feature>
<dbReference type="Proteomes" id="UP000541558">
    <property type="component" value="Unassembled WGS sequence"/>
</dbReference>
<dbReference type="OrthoDB" id="346907at2759"/>
<evidence type="ECO:0000259" key="2">
    <source>
        <dbReference type="PROSITE" id="PS50011"/>
    </source>
</evidence>
<dbReference type="AlphaFoldDB" id="A0A8H5BK51"/>
<dbReference type="PANTHER" id="PTHR44329:SF84">
    <property type="entry name" value="PROTEIN KINASE LIKE PROTEIN"/>
    <property type="match status" value="1"/>
</dbReference>
<dbReference type="PROSITE" id="PS00108">
    <property type="entry name" value="PROTEIN_KINASE_ST"/>
    <property type="match status" value="1"/>
</dbReference>
<dbReference type="InterPro" id="IPR011009">
    <property type="entry name" value="Kinase-like_dom_sf"/>
</dbReference>
<feature type="region of interest" description="Disordered" evidence="1">
    <location>
        <begin position="521"/>
        <end position="577"/>
    </location>
</feature>
<organism evidence="3 4">
    <name type="scientific">Ephemerocybe angulata</name>
    <dbReference type="NCBI Taxonomy" id="980116"/>
    <lineage>
        <taxon>Eukaryota</taxon>
        <taxon>Fungi</taxon>
        <taxon>Dikarya</taxon>
        <taxon>Basidiomycota</taxon>
        <taxon>Agaricomycotina</taxon>
        <taxon>Agaricomycetes</taxon>
        <taxon>Agaricomycetidae</taxon>
        <taxon>Agaricales</taxon>
        <taxon>Agaricineae</taxon>
        <taxon>Psathyrellaceae</taxon>
        <taxon>Ephemerocybe</taxon>
    </lineage>
</organism>
<reference evidence="3 4" key="1">
    <citation type="journal article" date="2020" name="ISME J.">
        <title>Uncovering the hidden diversity of litter-decomposition mechanisms in mushroom-forming fungi.</title>
        <authorList>
            <person name="Floudas D."/>
            <person name="Bentzer J."/>
            <person name="Ahren D."/>
            <person name="Johansson T."/>
            <person name="Persson P."/>
            <person name="Tunlid A."/>
        </authorList>
    </citation>
    <scope>NUCLEOTIDE SEQUENCE [LARGE SCALE GENOMIC DNA]</scope>
    <source>
        <strain evidence="3 4">CBS 175.51</strain>
    </source>
</reference>
<accession>A0A8H5BK51</accession>
<dbReference type="SUPFAM" id="SSF56112">
    <property type="entry name" value="Protein kinase-like (PK-like)"/>
    <property type="match status" value="1"/>
</dbReference>
<feature type="compositionally biased region" description="Basic and acidic residues" evidence="1">
    <location>
        <begin position="521"/>
        <end position="564"/>
    </location>
</feature>
<name>A0A8H5BK51_9AGAR</name>
<protein>
    <recommendedName>
        <fullName evidence="2">Protein kinase domain-containing protein</fullName>
    </recommendedName>
</protein>
<dbReference type="Gene3D" id="1.10.510.10">
    <property type="entry name" value="Transferase(Phosphotransferase) domain 1"/>
    <property type="match status" value="1"/>
</dbReference>